<dbReference type="STRING" id="1514904.SU32_01345"/>
<evidence type="ECO:0000313" key="3">
    <source>
        <dbReference type="EMBL" id="KPB02935.1"/>
    </source>
</evidence>
<dbReference type="Proteomes" id="UP000038011">
    <property type="component" value="Unassembled WGS sequence"/>
</dbReference>
<comment type="caution">
    <text evidence="3">The sequence shown here is derived from an EMBL/GenBank/DDBJ whole genome shotgun (WGS) entry which is preliminary data.</text>
</comment>
<reference evidence="3 4" key="1">
    <citation type="submission" date="2015-01" db="EMBL/GenBank/DDBJ databases">
        <title>Ahrensia donghaiensis sp. nov., a novel dimethylsulphoniopropionate-cleavage bacterium isolated from seawater and emended descriptions of the genus Ahrensia and Ahrensia kielensis.</title>
        <authorList>
            <person name="Liu J."/>
        </authorList>
    </citation>
    <scope>NUCLEOTIDE SEQUENCE [LARGE SCALE GENOMIC DNA]</scope>
    <source>
        <strain evidence="3 4">LZD062</strain>
    </source>
</reference>
<dbReference type="OrthoDB" id="9816387at2"/>
<feature type="region of interest" description="Disordered" evidence="1">
    <location>
        <begin position="211"/>
        <end position="235"/>
    </location>
</feature>
<sequence>MSSQLTIDKKDEMLAAEYALGTLPHGERISLEKRIVAEAGLRNRVAWWNSQFVTLVDEVEPVEAPASVLRKVEERLFTSSSSNASIWSSLGFWRGLSIASLAGLIVVGGLYANNVIAPQQPASGNVFVAQMAGEDSDLRLVAYYDDDAKKLRLKRTAGEAAQNRDFELWIIAGSEDPVSMGVLPTDDIYEVDVPEELQAAMSSEAVLAITDEPEGGSPSGKPTGAVLAAGPVQQI</sequence>
<dbReference type="EMBL" id="JXMU01000001">
    <property type="protein sequence ID" value="KPB02935.1"/>
    <property type="molecule type" value="Genomic_DNA"/>
</dbReference>
<dbReference type="InterPro" id="IPR018764">
    <property type="entry name" value="RskA_C"/>
</dbReference>
<proteinExistence type="predicted"/>
<protein>
    <recommendedName>
        <fullName evidence="2">Anti-sigma K factor RskA C-terminal domain-containing protein</fullName>
    </recommendedName>
</protein>
<dbReference type="PANTHER" id="PTHR37461:SF1">
    <property type="entry name" value="ANTI-SIGMA-K FACTOR RSKA"/>
    <property type="match status" value="1"/>
</dbReference>
<dbReference type="PATRIC" id="fig|1514904.3.peg.279"/>
<dbReference type="InterPro" id="IPR051474">
    <property type="entry name" value="Anti-sigma-K/W_factor"/>
</dbReference>
<gene>
    <name evidence="3" type="ORF">SU32_01345</name>
</gene>
<dbReference type="AlphaFoldDB" id="A0A0N0E901"/>
<feature type="domain" description="Anti-sigma K factor RskA C-terminal" evidence="2">
    <location>
        <begin position="98"/>
        <end position="226"/>
    </location>
</feature>
<dbReference type="RefSeq" id="WP_053997510.1">
    <property type="nucleotide sequence ID" value="NZ_JXMU01000001.1"/>
</dbReference>
<dbReference type="GO" id="GO:0006417">
    <property type="term" value="P:regulation of translation"/>
    <property type="evidence" value="ECO:0007669"/>
    <property type="project" value="TreeGrafter"/>
</dbReference>
<dbReference type="PANTHER" id="PTHR37461">
    <property type="entry name" value="ANTI-SIGMA-K FACTOR RSKA"/>
    <property type="match status" value="1"/>
</dbReference>
<evidence type="ECO:0000259" key="2">
    <source>
        <dbReference type="Pfam" id="PF10099"/>
    </source>
</evidence>
<organism evidence="3 4">
    <name type="scientific">Ahrensia marina</name>
    <dbReference type="NCBI Taxonomy" id="1514904"/>
    <lineage>
        <taxon>Bacteria</taxon>
        <taxon>Pseudomonadati</taxon>
        <taxon>Pseudomonadota</taxon>
        <taxon>Alphaproteobacteria</taxon>
        <taxon>Hyphomicrobiales</taxon>
        <taxon>Ahrensiaceae</taxon>
        <taxon>Ahrensia</taxon>
    </lineage>
</organism>
<name>A0A0N0E901_9HYPH</name>
<evidence type="ECO:0000313" key="4">
    <source>
        <dbReference type="Proteomes" id="UP000038011"/>
    </source>
</evidence>
<evidence type="ECO:0000256" key="1">
    <source>
        <dbReference type="SAM" id="MobiDB-lite"/>
    </source>
</evidence>
<dbReference type="Pfam" id="PF10099">
    <property type="entry name" value="RskA_C"/>
    <property type="match status" value="1"/>
</dbReference>
<dbReference type="GO" id="GO:0005886">
    <property type="term" value="C:plasma membrane"/>
    <property type="evidence" value="ECO:0007669"/>
    <property type="project" value="InterPro"/>
</dbReference>
<keyword evidence="4" id="KW-1185">Reference proteome</keyword>
<dbReference type="GO" id="GO:0016989">
    <property type="term" value="F:sigma factor antagonist activity"/>
    <property type="evidence" value="ECO:0007669"/>
    <property type="project" value="TreeGrafter"/>
</dbReference>
<accession>A0A0N0E901</accession>